<name>A0A3M8UAB7_9ACTN</name>
<gene>
    <name evidence="2" type="ORF">EEJ42_35080</name>
</gene>
<sequence>MAGELGFTPHLRVEPVPGEAVYLVSEHGVTALHGRAIAALAPLLDGSRDLAHILTEAARAAGCGSGLGRRAGFPTVLRAAGTCRHGG</sequence>
<feature type="non-terminal residue" evidence="2">
    <location>
        <position position="87"/>
    </location>
</feature>
<dbReference type="Proteomes" id="UP000275401">
    <property type="component" value="Unassembled WGS sequence"/>
</dbReference>
<comment type="caution">
    <text evidence="2">The sequence shown here is derived from an EMBL/GenBank/DDBJ whole genome shotgun (WGS) entry which is preliminary data.</text>
</comment>
<proteinExistence type="predicted"/>
<protein>
    <recommendedName>
        <fullName evidence="1">LynD/TruD winged helix-turn-helix-like domain-containing protein</fullName>
    </recommendedName>
</protein>
<dbReference type="InterPro" id="IPR049274">
    <property type="entry name" value="LynD/TruD_wHTH-like"/>
</dbReference>
<keyword evidence="3" id="KW-1185">Reference proteome</keyword>
<evidence type="ECO:0000313" key="3">
    <source>
        <dbReference type="Proteomes" id="UP000275401"/>
    </source>
</evidence>
<dbReference type="AlphaFoldDB" id="A0A3M8UAB7"/>
<dbReference type="Gene3D" id="3.90.930.60">
    <property type="match status" value="1"/>
</dbReference>
<reference evidence="2 3" key="1">
    <citation type="submission" date="2018-11" db="EMBL/GenBank/DDBJ databases">
        <title>The Potential of Streptomyces as Biocontrol Agents against the Tomato grey mould, Botrytis cinerea (Gray mold) Frontiers in Microbiology.</title>
        <authorList>
            <person name="Li D."/>
        </authorList>
    </citation>
    <scope>NUCLEOTIDE SEQUENCE [LARGE SCALE GENOMIC DNA]</scope>
    <source>
        <strain evidence="2 3">NEAU-LD23</strain>
    </source>
</reference>
<dbReference type="Pfam" id="PF21084">
    <property type="entry name" value="WHD_DUF4423_like"/>
    <property type="match status" value="1"/>
</dbReference>
<evidence type="ECO:0000259" key="1">
    <source>
        <dbReference type="Pfam" id="PF21084"/>
    </source>
</evidence>
<organism evidence="2 3">
    <name type="scientific">Streptomyces botrytidirepellens</name>
    <dbReference type="NCBI Taxonomy" id="2486417"/>
    <lineage>
        <taxon>Bacteria</taxon>
        <taxon>Bacillati</taxon>
        <taxon>Actinomycetota</taxon>
        <taxon>Actinomycetes</taxon>
        <taxon>Kitasatosporales</taxon>
        <taxon>Streptomycetaceae</taxon>
        <taxon>Streptomyces</taxon>
    </lineage>
</organism>
<dbReference type="EMBL" id="RIBZ01000664">
    <property type="protein sequence ID" value="RNG02456.1"/>
    <property type="molecule type" value="Genomic_DNA"/>
</dbReference>
<accession>A0A3M8UAB7</accession>
<evidence type="ECO:0000313" key="2">
    <source>
        <dbReference type="EMBL" id="RNG02456.1"/>
    </source>
</evidence>
<feature type="domain" description="LynD/TruD winged helix-turn-helix-like" evidence="1">
    <location>
        <begin position="8"/>
        <end position="55"/>
    </location>
</feature>